<dbReference type="SMART" id="SM00304">
    <property type="entry name" value="HAMP"/>
    <property type="match status" value="2"/>
</dbReference>
<evidence type="ECO:0000256" key="4">
    <source>
        <dbReference type="SAM" id="Phobius"/>
    </source>
</evidence>
<dbReference type="PROSITE" id="PS50111">
    <property type="entry name" value="CHEMOTAXIS_TRANSDUC_2"/>
    <property type="match status" value="1"/>
</dbReference>
<keyword evidence="4" id="KW-1133">Transmembrane helix</keyword>
<keyword evidence="4" id="KW-0812">Transmembrane</keyword>
<evidence type="ECO:0000313" key="7">
    <source>
        <dbReference type="EMBL" id="MCG2578367.1"/>
    </source>
</evidence>
<dbReference type="Pfam" id="PF00015">
    <property type="entry name" value="MCPsignal"/>
    <property type="match status" value="1"/>
</dbReference>
<organism evidence="7 8">
    <name type="scientific">Dechloromonas hankyongensis</name>
    <dbReference type="NCBI Taxonomy" id="2908002"/>
    <lineage>
        <taxon>Bacteria</taxon>
        <taxon>Pseudomonadati</taxon>
        <taxon>Pseudomonadota</taxon>
        <taxon>Betaproteobacteria</taxon>
        <taxon>Rhodocyclales</taxon>
        <taxon>Azonexaceae</taxon>
        <taxon>Dechloromonas</taxon>
    </lineage>
</organism>
<dbReference type="SMART" id="SM00283">
    <property type="entry name" value="MA"/>
    <property type="match status" value="1"/>
</dbReference>
<reference evidence="7" key="1">
    <citation type="submission" date="2022-01" db="EMBL/GenBank/DDBJ databases">
        <authorList>
            <person name="Jo J.-H."/>
            <person name="Im W.-T."/>
        </authorList>
    </citation>
    <scope>NUCLEOTIDE SEQUENCE</scope>
    <source>
        <strain evidence="7">XY25</strain>
    </source>
</reference>
<protein>
    <submittedName>
        <fullName evidence="7">Methyl-accepting chemotaxis protein</fullName>
    </submittedName>
</protein>
<dbReference type="Pfam" id="PF00672">
    <property type="entry name" value="HAMP"/>
    <property type="match status" value="1"/>
</dbReference>
<feature type="domain" description="HAMP" evidence="6">
    <location>
        <begin position="95"/>
        <end position="149"/>
    </location>
</feature>
<dbReference type="CDD" id="cd06225">
    <property type="entry name" value="HAMP"/>
    <property type="match status" value="1"/>
</dbReference>
<dbReference type="RefSeq" id="WP_275711698.1">
    <property type="nucleotide sequence ID" value="NZ_JAKLTN010000002.1"/>
</dbReference>
<dbReference type="PANTHER" id="PTHR32089">
    <property type="entry name" value="METHYL-ACCEPTING CHEMOTAXIS PROTEIN MCPB"/>
    <property type="match status" value="1"/>
</dbReference>
<accession>A0ABS9K5D0</accession>
<feature type="transmembrane region" description="Helical" evidence="4">
    <location>
        <begin position="72"/>
        <end position="97"/>
    </location>
</feature>
<evidence type="ECO:0000256" key="2">
    <source>
        <dbReference type="ARBA" id="ARBA00029447"/>
    </source>
</evidence>
<dbReference type="EMBL" id="JAKLTN010000002">
    <property type="protein sequence ID" value="MCG2578367.1"/>
    <property type="molecule type" value="Genomic_DNA"/>
</dbReference>
<evidence type="ECO:0000313" key="8">
    <source>
        <dbReference type="Proteomes" id="UP001165384"/>
    </source>
</evidence>
<comment type="similarity">
    <text evidence="2">Belongs to the methyl-accepting chemotaxis (MCP) protein family.</text>
</comment>
<dbReference type="PANTHER" id="PTHR32089:SF112">
    <property type="entry name" value="LYSOZYME-LIKE PROTEIN-RELATED"/>
    <property type="match status" value="1"/>
</dbReference>
<sequence>MEILRQLYDWNERTFWNSLTKKLMSFLLLFFVDLGYLGIYFSQKSQVNEVLRGSGASAESLQKISAMLDHGLMLMIGLTIFALLWNVMQITYIRYLILRPIRLISTIFDEIGRGEGDFSRNLPTISHDELRTLAESYNRFADKMREIISEVRKMSVNIAREAVVVKRTVAYTAGQAGKQGEIAGAVFGASTEAIQAIHEVSSSTELISHSTDANLATARSSLNEMHEIVTKVVMVSDKLGVFNDTVGHLAERSDSIRQIAGLIKDIADQTNLLALNAAIEAARAGEMGRGFAVVADEVRKLAERVNVATQEITDNIGSMISLVRETQSENEVINHDIQQTRQVVERSSGEFQRMVGDFERTGDQLNQIAAAMEQLTATNGQVHEAVTQVHDLSNNVCGSMKDSEKSTLTLCQATESVQELVSRFKIGRGAFDIVIDRVKEFRDQLQTSLEGMKARGINVFDRDYRPVAGTNPQKYSVSYQDAYMRECQRMLDDALNSIKGGAYAVGVDVNGFLTAHNAKYSKPMTGDYQTDLVGNRTCRKFEAPTELRAARNTQPMLLQTYIRDTGEVLCDIAMPIMVGGQHWGNVRVGCDSVALLDS</sequence>
<dbReference type="InterPro" id="IPR004089">
    <property type="entry name" value="MCPsignal_dom"/>
</dbReference>
<comment type="caution">
    <text evidence="7">The sequence shown here is derived from an EMBL/GenBank/DDBJ whole genome shotgun (WGS) entry which is preliminary data.</text>
</comment>
<keyword evidence="8" id="KW-1185">Reference proteome</keyword>
<dbReference type="SUPFAM" id="SSF58104">
    <property type="entry name" value="Methyl-accepting chemotaxis protein (MCP) signaling domain"/>
    <property type="match status" value="1"/>
</dbReference>
<feature type="transmembrane region" description="Helical" evidence="4">
    <location>
        <begin position="23"/>
        <end position="42"/>
    </location>
</feature>
<evidence type="ECO:0000259" key="6">
    <source>
        <dbReference type="PROSITE" id="PS50885"/>
    </source>
</evidence>
<evidence type="ECO:0000256" key="1">
    <source>
        <dbReference type="ARBA" id="ARBA00023224"/>
    </source>
</evidence>
<name>A0ABS9K5D0_9RHOO</name>
<evidence type="ECO:0000259" key="5">
    <source>
        <dbReference type="PROSITE" id="PS50111"/>
    </source>
</evidence>
<proteinExistence type="inferred from homology"/>
<gene>
    <name evidence="7" type="ORF">LZ012_15340</name>
</gene>
<dbReference type="Proteomes" id="UP001165384">
    <property type="component" value="Unassembled WGS sequence"/>
</dbReference>
<evidence type="ECO:0000256" key="3">
    <source>
        <dbReference type="PROSITE-ProRule" id="PRU00284"/>
    </source>
</evidence>
<dbReference type="PROSITE" id="PS50885">
    <property type="entry name" value="HAMP"/>
    <property type="match status" value="1"/>
</dbReference>
<dbReference type="Gene3D" id="1.10.287.950">
    <property type="entry name" value="Methyl-accepting chemotaxis protein"/>
    <property type="match status" value="1"/>
</dbReference>
<dbReference type="InterPro" id="IPR003660">
    <property type="entry name" value="HAMP_dom"/>
</dbReference>
<keyword evidence="4" id="KW-0472">Membrane</keyword>
<feature type="domain" description="Methyl-accepting transducer" evidence="5">
    <location>
        <begin position="154"/>
        <end position="390"/>
    </location>
</feature>
<keyword evidence="1 3" id="KW-0807">Transducer</keyword>